<evidence type="ECO:0000256" key="2">
    <source>
        <dbReference type="SAM" id="MobiDB-lite"/>
    </source>
</evidence>
<reference evidence="4 5" key="1">
    <citation type="submission" date="2024-02" db="EMBL/GenBank/DDBJ databases">
        <title>Chromosome-scale genome assembly of the rough periwinkle Littorina saxatilis.</title>
        <authorList>
            <person name="De Jode A."/>
            <person name="Faria R."/>
            <person name="Formenti G."/>
            <person name="Sims Y."/>
            <person name="Smith T.P."/>
            <person name="Tracey A."/>
            <person name="Wood J.M.D."/>
            <person name="Zagrodzka Z.B."/>
            <person name="Johannesson K."/>
            <person name="Butlin R.K."/>
            <person name="Leder E.H."/>
        </authorList>
    </citation>
    <scope>NUCLEOTIDE SEQUENCE [LARGE SCALE GENOMIC DNA]</scope>
    <source>
        <strain evidence="4">Snail1</strain>
        <tissue evidence="4">Muscle</tissue>
    </source>
</reference>
<dbReference type="PANTHER" id="PTHR24024">
    <property type="entry name" value="PULMONARY SURFACTANT-ASSOCIATED PROTEIN A"/>
    <property type="match status" value="1"/>
</dbReference>
<dbReference type="AlphaFoldDB" id="A0AAN9GDI2"/>
<comment type="caution">
    <text evidence="4">The sequence shown here is derived from an EMBL/GenBank/DDBJ whole genome shotgun (WGS) entry which is preliminary data.</text>
</comment>
<feature type="region of interest" description="Disordered" evidence="2">
    <location>
        <begin position="159"/>
        <end position="193"/>
    </location>
</feature>
<keyword evidence="5" id="KW-1185">Reference proteome</keyword>
<keyword evidence="3" id="KW-0732">Signal</keyword>
<evidence type="ECO:0000256" key="3">
    <source>
        <dbReference type="SAM" id="SignalP"/>
    </source>
</evidence>
<dbReference type="PANTHER" id="PTHR24024:SF18">
    <property type="entry name" value="SHORT-CHAIN COLLAGEN C4-LIKE"/>
    <property type="match status" value="1"/>
</dbReference>
<gene>
    <name evidence="4" type="ORF">V1264_019670</name>
</gene>
<evidence type="ECO:0000313" key="5">
    <source>
        <dbReference type="Proteomes" id="UP001374579"/>
    </source>
</evidence>
<feature type="signal peptide" evidence="3">
    <location>
        <begin position="1"/>
        <end position="19"/>
    </location>
</feature>
<proteinExistence type="predicted"/>
<protein>
    <submittedName>
        <fullName evidence="4">Uncharacterized protein</fullName>
    </submittedName>
</protein>
<name>A0AAN9GDI2_9CAEN</name>
<dbReference type="GO" id="GO:0005615">
    <property type="term" value="C:extracellular space"/>
    <property type="evidence" value="ECO:0007669"/>
    <property type="project" value="TreeGrafter"/>
</dbReference>
<dbReference type="InterPro" id="IPR051077">
    <property type="entry name" value="Ca-dependent_lectin"/>
</dbReference>
<feature type="chain" id="PRO_5042959524" evidence="3">
    <location>
        <begin position="20"/>
        <end position="412"/>
    </location>
</feature>
<keyword evidence="1" id="KW-0175">Coiled coil</keyword>
<evidence type="ECO:0000313" key="4">
    <source>
        <dbReference type="EMBL" id="KAK7105048.1"/>
    </source>
</evidence>
<dbReference type="Proteomes" id="UP001374579">
    <property type="component" value="Unassembled WGS sequence"/>
</dbReference>
<accession>A0AAN9GDI2</accession>
<feature type="coiled-coil region" evidence="1">
    <location>
        <begin position="35"/>
        <end position="146"/>
    </location>
</feature>
<organism evidence="4 5">
    <name type="scientific">Littorina saxatilis</name>
    <dbReference type="NCBI Taxonomy" id="31220"/>
    <lineage>
        <taxon>Eukaryota</taxon>
        <taxon>Metazoa</taxon>
        <taxon>Spiralia</taxon>
        <taxon>Lophotrochozoa</taxon>
        <taxon>Mollusca</taxon>
        <taxon>Gastropoda</taxon>
        <taxon>Caenogastropoda</taxon>
        <taxon>Littorinimorpha</taxon>
        <taxon>Littorinoidea</taxon>
        <taxon>Littorinidae</taxon>
        <taxon>Littorina</taxon>
    </lineage>
</organism>
<dbReference type="EMBL" id="JBAMIC010000008">
    <property type="protein sequence ID" value="KAK7105048.1"/>
    <property type="molecule type" value="Genomic_DNA"/>
</dbReference>
<evidence type="ECO:0000256" key="1">
    <source>
        <dbReference type="SAM" id="Coils"/>
    </source>
</evidence>
<sequence length="412" mass="46916">MTFVQFILLLFMCCELSLAKGGSVHSPAADQSDLYELVEKQTEKWTKERNDWENERQQWLQEKQAWQHEKRQWQKEKLECLSKLEEWQNEKFEFRSKIEDWQREKQTWQNEKLLWQREKTQLQKDRQQLQDRTDRMQADLLFLKQDMDFVCQGLTQAAKKKTTRPARSTRGQSLPKAAGERDTPGMFPARSHGRHVRSDDINALEGVVAQTNQRVSEMGAQLEALKNAGIQRDLAIVQAASTTFVRWGRSTCPNSTQLVYTGGVGGAYWDQTGSSNSVLCLPNNPVHGHSFARPSEYVSELYGAEWNTHAYNQDPVCSVCLTQGRSASVMIPATTVCPGGWALDYNGYLMGSYPIDPVGHDFVCMDTAMEHRPGSEGSDHGLRLFYTYTHCGRLPCPPYTDNTLVACVVCSK</sequence>